<keyword evidence="4" id="KW-1185">Reference proteome</keyword>
<dbReference type="Proteomes" id="UP001500353">
    <property type="component" value="Unassembled WGS sequence"/>
</dbReference>
<dbReference type="Pfam" id="PF20448">
    <property type="entry name" value="DUF6705"/>
    <property type="match status" value="1"/>
</dbReference>
<proteinExistence type="predicted"/>
<protein>
    <recommendedName>
        <fullName evidence="2">DUF6705 domain-containing protein</fullName>
    </recommendedName>
</protein>
<evidence type="ECO:0000313" key="3">
    <source>
        <dbReference type="EMBL" id="GAA5096018.1"/>
    </source>
</evidence>
<dbReference type="InterPro" id="IPR046551">
    <property type="entry name" value="DUF6705"/>
</dbReference>
<gene>
    <name evidence="3" type="ORF">GCM10023210_29370</name>
</gene>
<feature type="domain" description="DUF6705" evidence="2">
    <location>
        <begin position="1"/>
        <end position="139"/>
    </location>
</feature>
<keyword evidence="1" id="KW-0732">Signal</keyword>
<evidence type="ECO:0000259" key="2">
    <source>
        <dbReference type="Pfam" id="PF20448"/>
    </source>
</evidence>
<comment type="caution">
    <text evidence="3">The sequence shown here is derived from an EMBL/GenBank/DDBJ whole genome shotgun (WGS) entry which is preliminary data.</text>
</comment>
<dbReference type="PROSITE" id="PS51257">
    <property type="entry name" value="PROKAR_LIPOPROTEIN"/>
    <property type="match status" value="1"/>
</dbReference>
<evidence type="ECO:0000256" key="1">
    <source>
        <dbReference type="SAM" id="SignalP"/>
    </source>
</evidence>
<feature type="chain" id="PRO_5047320301" description="DUF6705 domain-containing protein" evidence="1">
    <location>
        <begin position="21"/>
        <end position="192"/>
    </location>
</feature>
<organism evidence="3 4">
    <name type="scientific">Chryseobacterium ginsengisoli</name>
    <dbReference type="NCBI Taxonomy" id="363853"/>
    <lineage>
        <taxon>Bacteria</taxon>
        <taxon>Pseudomonadati</taxon>
        <taxon>Bacteroidota</taxon>
        <taxon>Flavobacteriia</taxon>
        <taxon>Flavobacteriales</taxon>
        <taxon>Weeksellaceae</taxon>
        <taxon>Chryseobacterium group</taxon>
        <taxon>Chryseobacterium</taxon>
    </lineage>
</organism>
<name>A0ABP9MFV8_9FLAO</name>
<dbReference type="EMBL" id="BAABHX010000004">
    <property type="protein sequence ID" value="GAA5096018.1"/>
    <property type="molecule type" value="Genomic_DNA"/>
</dbReference>
<sequence length="192" mass="21856">MKKIHLFTALMILLSSLASCQTIVDIHDNSYPINTPDTYYKDIGDKFNPYQGTWVYDNGTSYIKIVLIKKVKAPIGTHYEDYIIGAFQYKKSGIDIINTLNTLNTNLADVRDYSIRGKFYSNSPITPFHQYTSDNTRIRLSVIENGCISHMSVRTLTLNGQPTIQIDKGKPFEQPQDCNPVIPGGFYYLKKQ</sequence>
<reference evidence="4" key="1">
    <citation type="journal article" date="2019" name="Int. J. Syst. Evol. Microbiol.">
        <title>The Global Catalogue of Microorganisms (GCM) 10K type strain sequencing project: providing services to taxonomists for standard genome sequencing and annotation.</title>
        <authorList>
            <consortium name="The Broad Institute Genomics Platform"/>
            <consortium name="The Broad Institute Genome Sequencing Center for Infectious Disease"/>
            <person name="Wu L."/>
            <person name="Ma J."/>
        </authorList>
    </citation>
    <scope>NUCLEOTIDE SEQUENCE [LARGE SCALE GENOMIC DNA]</scope>
    <source>
        <strain evidence="4">JCM 18019</strain>
    </source>
</reference>
<dbReference type="RefSeq" id="WP_345205530.1">
    <property type="nucleotide sequence ID" value="NZ_BAABHX010000004.1"/>
</dbReference>
<feature type="signal peptide" evidence="1">
    <location>
        <begin position="1"/>
        <end position="20"/>
    </location>
</feature>
<accession>A0ABP9MFV8</accession>
<evidence type="ECO:0000313" key="4">
    <source>
        <dbReference type="Proteomes" id="UP001500353"/>
    </source>
</evidence>